<gene>
    <name evidence="3" type="ORF">NDU88_003995</name>
</gene>
<feature type="signal peptide" evidence="2">
    <location>
        <begin position="1"/>
        <end position="25"/>
    </location>
</feature>
<dbReference type="Proteomes" id="UP001066276">
    <property type="component" value="Chromosome 3_1"/>
</dbReference>
<proteinExistence type="predicted"/>
<sequence length="115" mass="12377">MIRSLIRIMVIIGFLCCSVMRSLDGAVVNTHEVAARGSKGDVDVGARMREAVRGDVCRLLGVGSRSLRKTFARKTKQDGKLSSRTPPFCTAAKSSAPLHIEPGEPPEPGFPRSNV</sequence>
<protein>
    <recommendedName>
        <fullName evidence="5">Secreted protein</fullName>
    </recommendedName>
</protein>
<keyword evidence="4" id="KW-1185">Reference proteome</keyword>
<feature type="chain" id="PRO_5043608439" description="Secreted protein" evidence="2">
    <location>
        <begin position="26"/>
        <end position="115"/>
    </location>
</feature>
<evidence type="ECO:0000313" key="4">
    <source>
        <dbReference type="Proteomes" id="UP001066276"/>
    </source>
</evidence>
<evidence type="ECO:0008006" key="5">
    <source>
        <dbReference type="Google" id="ProtNLM"/>
    </source>
</evidence>
<reference evidence="3" key="1">
    <citation type="journal article" date="2022" name="bioRxiv">
        <title>Sequencing and chromosome-scale assembly of the giantPleurodeles waltlgenome.</title>
        <authorList>
            <person name="Brown T."/>
            <person name="Elewa A."/>
            <person name="Iarovenko S."/>
            <person name="Subramanian E."/>
            <person name="Araus A.J."/>
            <person name="Petzold A."/>
            <person name="Susuki M."/>
            <person name="Suzuki K.-i.T."/>
            <person name="Hayashi T."/>
            <person name="Toyoda A."/>
            <person name="Oliveira C."/>
            <person name="Osipova E."/>
            <person name="Leigh N.D."/>
            <person name="Simon A."/>
            <person name="Yun M.H."/>
        </authorList>
    </citation>
    <scope>NUCLEOTIDE SEQUENCE</scope>
    <source>
        <strain evidence="3">20211129_DDA</strain>
        <tissue evidence="3">Liver</tissue>
    </source>
</reference>
<name>A0AAV7UEV8_PLEWA</name>
<evidence type="ECO:0000256" key="2">
    <source>
        <dbReference type="SAM" id="SignalP"/>
    </source>
</evidence>
<organism evidence="3 4">
    <name type="scientific">Pleurodeles waltl</name>
    <name type="common">Iberian ribbed newt</name>
    <dbReference type="NCBI Taxonomy" id="8319"/>
    <lineage>
        <taxon>Eukaryota</taxon>
        <taxon>Metazoa</taxon>
        <taxon>Chordata</taxon>
        <taxon>Craniata</taxon>
        <taxon>Vertebrata</taxon>
        <taxon>Euteleostomi</taxon>
        <taxon>Amphibia</taxon>
        <taxon>Batrachia</taxon>
        <taxon>Caudata</taxon>
        <taxon>Salamandroidea</taxon>
        <taxon>Salamandridae</taxon>
        <taxon>Pleurodelinae</taxon>
        <taxon>Pleurodeles</taxon>
    </lineage>
</organism>
<accession>A0AAV7UEV8</accession>
<comment type="caution">
    <text evidence="3">The sequence shown here is derived from an EMBL/GenBank/DDBJ whole genome shotgun (WGS) entry which is preliminary data.</text>
</comment>
<evidence type="ECO:0000256" key="1">
    <source>
        <dbReference type="SAM" id="MobiDB-lite"/>
    </source>
</evidence>
<dbReference type="EMBL" id="JANPWB010000005">
    <property type="protein sequence ID" value="KAJ1187216.1"/>
    <property type="molecule type" value="Genomic_DNA"/>
</dbReference>
<dbReference type="AlphaFoldDB" id="A0AAV7UEV8"/>
<feature type="region of interest" description="Disordered" evidence="1">
    <location>
        <begin position="71"/>
        <end position="115"/>
    </location>
</feature>
<keyword evidence="2" id="KW-0732">Signal</keyword>
<evidence type="ECO:0000313" key="3">
    <source>
        <dbReference type="EMBL" id="KAJ1187216.1"/>
    </source>
</evidence>